<organism evidence="2 3">
    <name type="scientific">Cryptosporangium aurantiacum</name>
    <dbReference type="NCBI Taxonomy" id="134849"/>
    <lineage>
        <taxon>Bacteria</taxon>
        <taxon>Bacillati</taxon>
        <taxon>Actinomycetota</taxon>
        <taxon>Actinomycetes</taxon>
        <taxon>Cryptosporangiales</taxon>
        <taxon>Cryptosporangiaceae</taxon>
        <taxon>Cryptosporangium</taxon>
    </lineage>
</organism>
<evidence type="ECO:0008006" key="4">
    <source>
        <dbReference type="Google" id="ProtNLM"/>
    </source>
</evidence>
<dbReference type="InterPro" id="IPR014509">
    <property type="entry name" value="YjdF-like"/>
</dbReference>
<keyword evidence="1" id="KW-1133">Transmembrane helix</keyword>
<feature type="transmembrane region" description="Helical" evidence="1">
    <location>
        <begin position="59"/>
        <end position="79"/>
    </location>
</feature>
<accession>A0A1M7RLL0</accession>
<keyword evidence="1" id="KW-0812">Transmembrane</keyword>
<dbReference type="Proteomes" id="UP000184440">
    <property type="component" value="Unassembled WGS sequence"/>
</dbReference>
<feature type="transmembrane region" description="Helical" evidence="1">
    <location>
        <begin position="26"/>
        <end position="47"/>
    </location>
</feature>
<evidence type="ECO:0000256" key="1">
    <source>
        <dbReference type="SAM" id="Phobius"/>
    </source>
</evidence>
<gene>
    <name evidence="2" type="ORF">SAMN05443668_12017</name>
</gene>
<name>A0A1M7RLL0_9ACTN</name>
<sequence length="183" mass="19891">MLALTVAQLVVASVASDLPQFAGKGFAARLVLYPLMMLAVPVGWWLAHRGQLNTAPTAGFTLVMLPFLVDVSGNTLDLYDSITWWDDANHFVNWFLLCLGLALVLDVATLRPAWARAVVVIGGGALLALLWELGEWYAFIRHGTELDTAYEDTLGDMTLGTCGAVLALVVLLVLARRQRPPTE</sequence>
<feature type="transmembrane region" description="Helical" evidence="1">
    <location>
        <begin position="91"/>
        <end position="110"/>
    </location>
</feature>
<feature type="transmembrane region" description="Helical" evidence="1">
    <location>
        <begin position="117"/>
        <end position="137"/>
    </location>
</feature>
<dbReference type="EMBL" id="FRCS01000020">
    <property type="protein sequence ID" value="SHN47061.1"/>
    <property type="molecule type" value="Genomic_DNA"/>
</dbReference>
<keyword evidence="1" id="KW-0472">Membrane</keyword>
<evidence type="ECO:0000313" key="3">
    <source>
        <dbReference type="Proteomes" id="UP000184440"/>
    </source>
</evidence>
<reference evidence="2 3" key="1">
    <citation type="submission" date="2016-11" db="EMBL/GenBank/DDBJ databases">
        <authorList>
            <person name="Jaros S."/>
            <person name="Januszkiewicz K."/>
            <person name="Wedrychowicz H."/>
        </authorList>
    </citation>
    <scope>NUCLEOTIDE SEQUENCE [LARGE SCALE GENOMIC DNA]</scope>
    <source>
        <strain evidence="2 3">DSM 46144</strain>
    </source>
</reference>
<keyword evidence="3" id="KW-1185">Reference proteome</keyword>
<feature type="transmembrane region" description="Helical" evidence="1">
    <location>
        <begin position="157"/>
        <end position="175"/>
    </location>
</feature>
<dbReference type="Pfam" id="PF09997">
    <property type="entry name" value="DUF2238"/>
    <property type="match status" value="1"/>
</dbReference>
<dbReference type="AlphaFoldDB" id="A0A1M7RLL0"/>
<evidence type="ECO:0000313" key="2">
    <source>
        <dbReference type="EMBL" id="SHN47061.1"/>
    </source>
</evidence>
<protein>
    <recommendedName>
        <fullName evidence="4">VanZ like family protein</fullName>
    </recommendedName>
</protein>
<dbReference type="STRING" id="134849.SAMN05443668_12017"/>
<proteinExistence type="predicted"/>